<dbReference type="SMART" id="SM00409">
    <property type="entry name" value="IG"/>
    <property type="match status" value="1"/>
</dbReference>
<evidence type="ECO:0000313" key="5">
    <source>
        <dbReference type="Ensembl" id="ENSJHYP00000009334.1"/>
    </source>
</evidence>
<feature type="signal peptide" evidence="3">
    <location>
        <begin position="1"/>
        <end position="17"/>
    </location>
</feature>
<dbReference type="OMA" id="PGTHCAG"/>
<dbReference type="GO" id="GO:0009897">
    <property type="term" value="C:external side of plasma membrane"/>
    <property type="evidence" value="ECO:0007669"/>
    <property type="project" value="TreeGrafter"/>
</dbReference>
<dbReference type="InterPro" id="IPR013106">
    <property type="entry name" value="Ig_V-set"/>
</dbReference>
<name>A0A8C5ITM7_JUNHY</name>
<dbReference type="PROSITE" id="PS50835">
    <property type="entry name" value="IG_LIKE"/>
    <property type="match status" value="1"/>
</dbReference>
<dbReference type="GO" id="GO:0050853">
    <property type="term" value="P:B cell receptor signaling pathway"/>
    <property type="evidence" value="ECO:0007669"/>
    <property type="project" value="TreeGrafter"/>
</dbReference>
<keyword evidence="1" id="KW-0393">Immunoglobulin domain</keyword>
<dbReference type="Pfam" id="PF07686">
    <property type="entry name" value="V-set"/>
    <property type="match status" value="1"/>
</dbReference>
<keyword evidence="6" id="KW-1185">Reference proteome</keyword>
<organism evidence="5 6">
    <name type="scientific">Junco hyemalis</name>
    <name type="common">Dark-eyed junco</name>
    <dbReference type="NCBI Taxonomy" id="40217"/>
    <lineage>
        <taxon>Eukaryota</taxon>
        <taxon>Metazoa</taxon>
        <taxon>Chordata</taxon>
        <taxon>Craniata</taxon>
        <taxon>Vertebrata</taxon>
        <taxon>Euteleostomi</taxon>
        <taxon>Archelosauria</taxon>
        <taxon>Archosauria</taxon>
        <taxon>Dinosauria</taxon>
        <taxon>Saurischia</taxon>
        <taxon>Theropoda</taxon>
        <taxon>Coelurosauria</taxon>
        <taxon>Aves</taxon>
        <taxon>Neognathae</taxon>
        <taxon>Neoaves</taxon>
        <taxon>Telluraves</taxon>
        <taxon>Australaves</taxon>
        <taxon>Passeriformes</taxon>
        <taxon>Passerellidae</taxon>
        <taxon>Junco</taxon>
    </lineage>
</organism>
<feature type="chain" id="PRO_5034383208" description="Ig-like domain-containing protein" evidence="3">
    <location>
        <begin position="18"/>
        <end position="177"/>
    </location>
</feature>
<dbReference type="GO" id="GO:0030183">
    <property type="term" value="P:B cell differentiation"/>
    <property type="evidence" value="ECO:0007669"/>
    <property type="project" value="TreeGrafter"/>
</dbReference>
<evidence type="ECO:0000256" key="2">
    <source>
        <dbReference type="SAM" id="MobiDB-lite"/>
    </source>
</evidence>
<dbReference type="SUPFAM" id="SSF48726">
    <property type="entry name" value="Immunoglobulin"/>
    <property type="match status" value="1"/>
</dbReference>
<sequence length="177" mass="18634">IRWLMLSLTLAVPTAGALRVTQEPAELQVPAGDTVALQCQVEVAEGEVLLRMEWLRDGGLGALCATRLRLGTPLSRLPCARRAPGGAELAWHPPRATLSLPQVQSSDSGRYLCRVTLEIPRHDTATGNGTELRVTPGTARDCGDSGGTGEVPTSPNPRPQIPLGGSTASPARCDRAV</sequence>
<dbReference type="InterPro" id="IPR036179">
    <property type="entry name" value="Ig-like_dom_sf"/>
</dbReference>
<evidence type="ECO:0000256" key="1">
    <source>
        <dbReference type="ARBA" id="ARBA00023319"/>
    </source>
</evidence>
<evidence type="ECO:0000256" key="3">
    <source>
        <dbReference type="SAM" id="SignalP"/>
    </source>
</evidence>
<dbReference type="Ensembl" id="ENSJHYT00000011319.1">
    <property type="protein sequence ID" value="ENSJHYP00000009334.1"/>
    <property type="gene ID" value="ENSJHYG00000007372.1"/>
</dbReference>
<keyword evidence="3" id="KW-0732">Signal</keyword>
<dbReference type="PANTHER" id="PTHR14334">
    <property type="entry name" value="B-CELL ANTIGEN RECEPTOR COMPLEX-ASSOCIATED PROTEIN"/>
    <property type="match status" value="1"/>
</dbReference>
<feature type="region of interest" description="Disordered" evidence="2">
    <location>
        <begin position="124"/>
        <end position="177"/>
    </location>
</feature>
<reference evidence="5" key="2">
    <citation type="submission" date="2025-09" db="UniProtKB">
        <authorList>
            <consortium name="Ensembl"/>
        </authorList>
    </citation>
    <scope>IDENTIFICATION</scope>
</reference>
<dbReference type="InterPro" id="IPR003599">
    <property type="entry name" value="Ig_sub"/>
</dbReference>
<dbReference type="InterPro" id="IPR013783">
    <property type="entry name" value="Ig-like_fold"/>
</dbReference>
<accession>A0A8C5ITM7</accession>
<dbReference type="PANTHER" id="PTHR14334:SF3">
    <property type="entry name" value="TRANSMEMBRANE AND IMMUNOGLOBULIN DOMAIN CONTAINING 2"/>
    <property type="match status" value="1"/>
</dbReference>
<evidence type="ECO:0000313" key="6">
    <source>
        <dbReference type="Proteomes" id="UP000694408"/>
    </source>
</evidence>
<dbReference type="Proteomes" id="UP000694408">
    <property type="component" value="Unplaced"/>
</dbReference>
<reference evidence="5" key="1">
    <citation type="submission" date="2025-08" db="UniProtKB">
        <authorList>
            <consortium name="Ensembl"/>
        </authorList>
    </citation>
    <scope>IDENTIFICATION</scope>
</reference>
<protein>
    <recommendedName>
        <fullName evidence="4">Ig-like domain-containing protein</fullName>
    </recommendedName>
</protein>
<dbReference type="GO" id="GO:0019815">
    <property type="term" value="C:B cell receptor complex"/>
    <property type="evidence" value="ECO:0007669"/>
    <property type="project" value="TreeGrafter"/>
</dbReference>
<dbReference type="AlphaFoldDB" id="A0A8C5ITM7"/>
<evidence type="ECO:0000259" key="4">
    <source>
        <dbReference type="PROSITE" id="PS50835"/>
    </source>
</evidence>
<dbReference type="Gene3D" id="2.60.40.10">
    <property type="entry name" value="Immunoglobulins"/>
    <property type="match status" value="1"/>
</dbReference>
<dbReference type="InterPro" id="IPR007110">
    <property type="entry name" value="Ig-like_dom"/>
</dbReference>
<feature type="domain" description="Ig-like" evidence="4">
    <location>
        <begin position="13"/>
        <end position="135"/>
    </location>
</feature>
<proteinExistence type="predicted"/>